<evidence type="ECO:0000256" key="2">
    <source>
        <dbReference type="ARBA" id="ARBA00022771"/>
    </source>
</evidence>
<keyword evidence="1" id="KW-0479">Metal-binding</keyword>
<dbReference type="PANTHER" id="PTHR47160">
    <property type="entry name" value="PUTATIVE-RELATED"/>
    <property type="match status" value="1"/>
</dbReference>
<dbReference type="EMBL" id="CARXXK010000005">
    <property type="protein sequence ID" value="CAI6368977.1"/>
    <property type="molecule type" value="Genomic_DNA"/>
</dbReference>
<accession>A0AAV0XLY2</accession>
<dbReference type="Gene3D" id="2.20.25.240">
    <property type="match status" value="1"/>
</dbReference>
<dbReference type="InterPro" id="IPR018289">
    <property type="entry name" value="MULE_transposase_dom"/>
</dbReference>
<keyword evidence="3" id="KW-0862">Zinc</keyword>
<feature type="domain" description="FLYWCH-type" evidence="4">
    <location>
        <begin position="5"/>
        <end position="56"/>
    </location>
</feature>
<dbReference type="InterPro" id="IPR007588">
    <property type="entry name" value="Znf_FLYWCH"/>
</dbReference>
<sequence length="472" mass="53549">MEALTNRNRKIITHEGYQYVFDKLAADTVTKLYRCRRRDIHCKGRIRVSPNGAIEVTGNHGGHDESPVAIEIASTITSIKKRALETMEAPAVAINQCIEGLTIAGKGALTSVNNLKQVVRRVRRHNGPQIPVAPLTLMELEIPEEYKEYEAEPGQFENFLLCDTGPGPNRVLIFGRQRGLEILATSNEWFVDGTFKIAPILFSQVFVILGSRNGGVHPCLYALLPNKNQATYNTLLVEIKNLAPGINAGSISVDFEVAIHNAFRTEFPDIEIRGCFFHLIQNMKKQVAAVGLMAEYRNDPDFNLHARMITALAFVPPEDVAACFETLSIFIEAVFPSLQPILDWLETYYIGMLRREGVRRTPVFPIPTWNLYYRVLAEQMKTNNIAEASHRRLQAQLSMSNPTIWKFIIELRKVQAERDIYYEFLVAGNQPPPSKRKFVDAGNRILHLVQNYRNRQAIEYLRGLAHNFIMDQ</sequence>
<dbReference type="PANTHER" id="PTHR47160:SF10">
    <property type="entry name" value="MULE TRANSPOSASE DOMAIN-CONTAINING PROTEIN"/>
    <property type="match status" value="1"/>
</dbReference>
<reference evidence="6 7" key="1">
    <citation type="submission" date="2023-01" db="EMBL/GenBank/DDBJ databases">
        <authorList>
            <person name="Whitehead M."/>
        </authorList>
    </citation>
    <scope>NUCLEOTIDE SEQUENCE [LARGE SCALE GENOMIC DNA]</scope>
</reference>
<comment type="caution">
    <text evidence="6">The sequence shown here is derived from an EMBL/GenBank/DDBJ whole genome shotgun (WGS) entry which is preliminary data.</text>
</comment>
<keyword evidence="2" id="KW-0863">Zinc-finger</keyword>
<organism evidence="6 7">
    <name type="scientific">Macrosiphum euphorbiae</name>
    <name type="common">potato aphid</name>
    <dbReference type="NCBI Taxonomy" id="13131"/>
    <lineage>
        <taxon>Eukaryota</taxon>
        <taxon>Metazoa</taxon>
        <taxon>Ecdysozoa</taxon>
        <taxon>Arthropoda</taxon>
        <taxon>Hexapoda</taxon>
        <taxon>Insecta</taxon>
        <taxon>Pterygota</taxon>
        <taxon>Neoptera</taxon>
        <taxon>Paraneoptera</taxon>
        <taxon>Hemiptera</taxon>
        <taxon>Sternorrhyncha</taxon>
        <taxon>Aphidomorpha</taxon>
        <taxon>Aphidoidea</taxon>
        <taxon>Aphididae</taxon>
        <taxon>Macrosiphini</taxon>
        <taxon>Macrosiphum</taxon>
    </lineage>
</organism>
<name>A0AAV0XLY2_9HEMI</name>
<gene>
    <name evidence="6" type="ORF">MEUPH1_LOCUS23273</name>
</gene>
<dbReference type="Proteomes" id="UP001160148">
    <property type="component" value="Unassembled WGS sequence"/>
</dbReference>
<evidence type="ECO:0008006" key="8">
    <source>
        <dbReference type="Google" id="ProtNLM"/>
    </source>
</evidence>
<keyword evidence="7" id="KW-1185">Reference proteome</keyword>
<evidence type="ECO:0000259" key="5">
    <source>
        <dbReference type="Pfam" id="PF10551"/>
    </source>
</evidence>
<dbReference type="GO" id="GO:0008270">
    <property type="term" value="F:zinc ion binding"/>
    <property type="evidence" value="ECO:0007669"/>
    <property type="project" value="UniProtKB-KW"/>
</dbReference>
<protein>
    <recommendedName>
        <fullName evidence="8">MULE transposase domain-containing protein</fullName>
    </recommendedName>
</protein>
<evidence type="ECO:0000313" key="6">
    <source>
        <dbReference type="EMBL" id="CAI6368977.1"/>
    </source>
</evidence>
<feature type="domain" description="MULE transposase" evidence="5">
    <location>
        <begin position="189"/>
        <end position="282"/>
    </location>
</feature>
<proteinExistence type="predicted"/>
<dbReference type="Pfam" id="PF10551">
    <property type="entry name" value="MULE"/>
    <property type="match status" value="1"/>
</dbReference>
<evidence type="ECO:0000313" key="7">
    <source>
        <dbReference type="Proteomes" id="UP001160148"/>
    </source>
</evidence>
<dbReference type="Pfam" id="PF04500">
    <property type="entry name" value="FLYWCH"/>
    <property type="match status" value="1"/>
</dbReference>
<evidence type="ECO:0000256" key="1">
    <source>
        <dbReference type="ARBA" id="ARBA00022723"/>
    </source>
</evidence>
<dbReference type="AlphaFoldDB" id="A0AAV0XLY2"/>
<evidence type="ECO:0000259" key="4">
    <source>
        <dbReference type="Pfam" id="PF04500"/>
    </source>
</evidence>
<evidence type="ECO:0000256" key="3">
    <source>
        <dbReference type="ARBA" id="ARBA00022833"/>
    </source>
</evidence>